<name>A0ABT9QK54_9ACTN</name>
<protein>
    <submittedName>
        <fullName evidence="1">Uncharacterized protein</fullName>
    </submittedName>
</protein>
<dbReference type="Proteomes" id="UP001225356">
    <property type="component" value="Unassembled WGS sequence"/>
</dbReference>
<reference evidence="1 2" key="1">
    <citation type="submission" date="2023-07" db="EMBL/GenBank/DDBJ databases">
        <title>Sequencing the genomes of 1000 actinobacteria strains.</title>
        <authorList>
            <person name="Klenk H.-P."/>
        </authorList>
    </citation>
    <scope>NUCLEOTIDE SEQUENCE [LARGE SCALE GENOMIC DNA]</scope>
    <source>
        <strain evidence="1 2">DSM 46740</strain>
    </source>
</reference>
<gene>
    <name evidence="1" type="ORF">J2853_006347</name>
</gene>
<sequence length="142" mass="14952">MHSELLAALEPVCRDLETNCAVPPDIREAPAYPGGGEGLACAMFHAPDGSGQGVSVVLGQDPSEQVARLADQVQEWAVEALWTAGLPAVWPHCPAHPDTHPLTARVDGNEAAWFCPHTGDRVAPIGELPTIALPGRDVRGKP</sequence>
<dbReference type="RefSeq" id="WP_307564160.1">
    <property type="nucleotide sequence ID" value="NZ_JAUSQU010000001.1"/>
</dbReference>
<comment type="caution">
    <text evidence="1">The sequence shown here is derived from an EMBL/GenBank/DDBJ whole genome shotgun (WGS) entry which is preliminary data.</text>
</comment>
<evidence type="ECO:0000313" key="2">
    <source>
        <dbReference type="Proteomes" id="UP001225356"/>
    </source>
</evidence>
<accession>A0ABT9QK54</accession>
<proteinExistence type="predicted"/>
<dbReference type="EMBL" id="JAUSQU010000001">
    <property type="protein sequence ID" value="MDP9847136.1"/>
    <property type="molecule type" value="Genomic_DNA"/>
</dbReference>
<keyword evidence="2" id="KW-1185">Reference proteome</keyword>
<evidence type="ECO:0000313" key="1">
    <source>
        <dbReference type="EMBL" id="MDP9847136.1"/>
    </source>
</evidence>
<organism evidence="1 2">
    <name type="scientific">Streptosporangium lutulentum</name>
    <dbReference type="NCBI Taxonomy" id="1461250"/>
    <lineage>
        <taxon>Bacteria</taxon>
        <taxon>Bacillati</taxon>
        <taxon>Actinomycetota</taxon>
        <taxon>Actinomycetes</taxon>
        <taxon>Streptosporangiales</taxon>
        <taxon>Streptosporangiaceae</taxon>
        <taxon>Streptosporangium</taxon>
    </lineage>
</organism>